<sequence length="573" mass="64295">MPEVEQCLLILQELLDQADATWIGLAFTGIGDLWHHVWWGRWDGNEFALLRKKLSDSRQSLERFLMALHLSHQIKRSACIESLGGHYTGTDNILHHVEGATTPDRESFHIATGLSVVIVLDSSKFQKPARTARSYVPAAAISTQIPLCKCSGQFQIAEANLNHQGKENNTCLGDKERSEMLGEERSNESDEEIISPAFGLRGIVKGNTFASGQPRQLHDYDDDDDVQFLRCIHVICMNDQVIPLGSIEPDQNPGGVAVNLDQLFGRIEKLPTIHSKVRTTTTPDDVLENQLSRNSSDLSSHLPSMASSDMVAEGSVNVTLDDVLNHLPYGAKSGVAVNDLIQAAQEFYGQIEILYEEESISGHPAALAVVKEIKAATIEYSEAITMSVKMAGHGATFAAYTVGLYEHLSRHSGMDVCLFMDEMWQIACLAHVNVKESYEKFSTIRRIFLQIIRQTSQQKEQVTLELLDKVASNLLSPIQIDMARNSWGAVQREYAEYKNSIGTLHDFYPTHKMQISDPWFRRIFRRKATGHPPILAPSQEIMDYLHQQHILRHQADAENLWVVEKGKCTLRQR</sequence>
<name>A0A0C3FXS7_PILCF</name>
<feature type="region of interest" description="Disordered" evidence="1">
    <location>
        <begin position="165"/>
        <end position="190"/>
    </location>
</feature>
<keyword evidence="3" id="KW-1185">Reference proteome</keyword>
<accession>A0A0C3FXS7</accession>
<dbReference type="AlphaFoldDB" id="A0A0C3FXS7"/>
<dbReference type="HOGENOM" id="CLU_475756_0_0_1"/>
<feature type="compositionally biased region" description="Basic and acidic residues" evidence="1">
    <location>
        <begin position="173"/>
        <end position="188"/>
    </location>
</feature>
<evidence type="ECO:0000313" key="2">
    <source>
        <dbReference type="EMBL" id="KIM84354.1"/>
    </source>
</evidence>
<dbReference type="EMBL" id="KN832988">
    <property type="protein sequence ID" value="KIM84354.1"/>
    <property type="molecule type" value="Genomic_DNA"/>
</dbReference>
<evidence type="ECO:0000256" key="1">
    <source>
        <dbReference type="SAM" id="MobiDB-lite"/>
    </source>
</evidence>
<organism evidence="2 3">
    <name type="scientific">Piloderma croceum (strain F 1598)</name>
    <dbReference type="NCBI Taxonomy" id="765440"/>
    <lineage>
        <taxon>Eukaryota</taxon>
        <taxon>Fungi</taxon>
        <taxon>Dikarya</taxon>
        <taxon>Basidiomycota</taxon>
        <taxon>Agaricomycotina</taxon>
        <taxon>Agaricomycetes</taxon>
        <taxon>Agaricomycetidae</taxon>
        <taxon>Atheliales</taxon>
        <taxon>Atheliaceae</taxon>
        <taxon>Piloderma</taxon>
    </lineage>
</organism>
<proteinExistence type="predicted"/>
<reference evidence="2 3" key="1">
    <citation type="submission" date="2014-04" db="EMBL/GenBank/DDBJ databases">
        <authorList>
            <consortium name="DOE Joint Genome Institute"/>
            <person name="Kuo A."/>
            <person name="Tarkka M."/>
            <person name="Buscot F."/>
            <person name="Kohler A."/>
            <person name="Nagy L.G."/>
            <person name="Floudas D."/>
            <person name="Copeland A."/>
            <person name="Barry K.W."/>
            <person name="Cichocki N."/>
            <person name="Veneault-Fourrey C."/>
            <person name="LaButti K."/>
            <person name="Lindquist E.A."/>
            <person name="Lipzen A."/>
            <person name="Lundell T."/>
            <person name="Morin E."/>
            <person name="Murat C."/>
            <person name="Sun H."/>
            <person name="Tunlid A."/>
            <person name="Henrissat B."/>
            <person name="Grigoriev I.V."/>
            <person name="Hibbett D.S."/>
            <person name="Martin F."/>
            <person name="Nordberg H.P."/>
            <person name="Cantor M.N."/>
            <person name="Hua S.X."/>
        </authorList>
    </citation>
    <scope>NUCLEOTIDE SEQUENCE [LARGE SCALE GENOMIC DNA]</scope>
    <source>
        <strain evidence="2 3">F 1598</strain>
    </source>
</reference>
<evidence type="ECO:0000313" key="3">
    <source>
        <dbReference type="Proteomes" id="UP000054166"/>
    </source>
</evidence>
<protein>
    <submittedName>
        <fullName evidence="2">Uncharacterized protein</fullName>
    </submittedName>
</protein>
<dbReference type="InParanoid" id="A0A0C3FXS7"/>
<gene>
    <name evidence="2" type="ORF">PILCRDRAFT_87729</name>
</gene>
<dbReference type="Proteomes" id="UP000054166">
    <property type="component" value="Unassembled WGS sequence"/>
</dbReference>
<reference evidence="3" key="2">
    <citation type="submission" date="2015-01" db="EMBL/GenBank/DDBJ databases">
        <title>Evolutionary Origins and Diversification of the Mycorrhizal Mutualists.</title>
        <authorList>
            <consortium name="DOE Joint Genome Institute"/>
            <consortium name="Mycorrhizal Genomics Consortium"/>
            <person name="Kohler A."/>
            <person name="Kuo A."/>
            <person name="Nagy L.G."/>
            <person name="Floudas D."/>
            <person name="Copeland A."/>
            <person name="Barry K.W."/>
            <person name="Cichocki N."/>
            <person name="Veneault-Fourrey C."/>
            <person name="LaButti K."/>
            <person name="Lindquist E.A."/>
            <person name="Lipzen A."/>
            <person name="Lundell T."/>
            <person name="Morin E."/>
            <person name="Murat C."/>
            <person name="Riley R."/>
            <person name="Ohm R."/>
            <person name="Sun H."/>
            <person name="Tunlid A."/>
            <person name="Henrissat B."/>
            <person name="Grigoriev I.V."/>
            <person name="Hibbett D.S."/>
            <person name="Martin F."/>
        </authorList>
    </citation>
    <scope>NUCLEOTIDE SEQUENCE [LARGE SCALE GENOMIC DNA]</scope>
    <source>
        <strain evidence="3">F 1598</strain>
    </source>
</reference>